<keyword evidence="1" id="KW-1133">Transmembrane helix</keyword>
<evidence type="ECO:0000313" key="2">
    <source>
        <dbReference type="EMBL" id="QHS84958.1"/>
    </source>
</evidence>
<feature type="transmembrane region" description="Helical" evidence="1">
    <location>
        <begin position="38"/>
        <end position="56"/>
    </location>
</feature>
<dbReference type="AlphaFoldDB" id="A0A6C0B0A2"/>
<name>A0A6C0B0A2_9ZZZZ</name>
<dbReference type="EMBL" id="MN739039">
    <property type="protein sequence ID" value="QHS84958.1"/>
    <property type="molecule type" value="Genomic_DNA"/>
</dbReference>
<keyword evidence="1" id="KW-0472">Membrane</keyword>
<protein>
    <submittedName>
        <fullName evidence="2">Uncharacterized protein</fullName>
    </submittedName>
</protein>
<proteinExistence type="predicted"/>
<keyword evidence="1" id="KW-0812">Transmembrane</keyword>
<organism evidence="2">
    <name type="scientific">viral metagenome</name>
    <dbReference type="NCBI Taxonomy" id="1070528"/>
    <lineage>
        <taxon>unclassified sequences</taxon>
        <taxon>metagenomes</taxon>
        <taxon>organismal metagenomes</taxon>
    </lineage>
</organism>
<feature type="transmembrane region" description="Helical" evidence="1">
    <location>
        <begin position="6"/>
        <end position="26"/>
    </location>
</feature>
<sequence length="58" mass="6353">MNSTFLKFIAVFLLITGSPFLLYSTVMSVTNEPSKKPLGVLGVTFLMIVTGIILVFKN</sequence>
<reference evidence="2" key="1">
    <citation type="journal article" date="2020" name="Nature">
        <title>Giant virus diversity and host interactions through global metagenomics.</title>
        <authorList>
            <person name="Schulz F."/>
            <person name="Roux S."/>
            <person name="Paez-Espino D."/>
            <person name="Jungbluth S."/>
            <person name="Walsh D.A."/>
            <person name="Denef V.J."/>
            <person name="McMahon K.D."/>
            <person name="Konstantinidis K.T."/>
            <person name="Eloe-Fadrosh E.A."/>
            <person name="Kyrpides N.C."/>
            <person name="Woyke T."/>
        </authorList>
    </citation>
    <scope>NUCLEOTIDE SEQUENCE</scope>
    <source>
        <strain evidence="2">GVMAG-M-3300009182-67</strain>
    </source>
</reference>
<accession>A0A6C0B0A2</accession>
<evidence type="ECO:0000256" key="1">
    <source>
        <dbReference type="SAM" id="Phobius"/>
    </source>
</evidence>